<organism evidence="1 2">
    <name type="scientific">Ignicoccus pacificus DSM 13166</name>
    <dbReference type="NCBI Taxonomy" id="940294"/>
    <lineage>
        <taxon>Archaea</taxon>
        <taxon>Thermoproteota</taxon>
        <taxon>Thermoprotei</taxon>
        <taxon>Desulfurococcales</taxon>
        <taxon>Desulfurococcaceae</taxon>
        <taxon>Ignicoccus</taxon>
    </lineage>
</organism>
<dbReference type="AlphaFoldDB" id="A0A977K8W2"/>
<accession>A0A977K8W2</accession>
<dbReference type="PANTHER" id="PTHR43657:SF1">
    <property type="entry name" value="ALTERED INHERITANCE OF MITOCHONDRIA PROTEIN 24, MITOCHONDRIAL"/>
    <property type="match status" value="1"/>
</dbReference>
<dbReference type="KEGG" id="ipc:IPA_00420"/>
<name>A0A977K8W2_9CREN</name>
<dbReference type="Proteomes" id="UP001063698">
    <property type="component" value="Chromosome"/>
</dbReference>
<gene>
    <name evidence="1" type="ORF">IPA_00420</name>
</gene>
<dbReference type="Gene3D" id="3.60.160.10">
    <property type="entry name" value="Mitochondrial biogenesis AIM24"/>
    <property type="match status" value="1"/>
</dbReference>
<reference evidence="1" key="1">
    <citation type="submission" date="2013-11" db="EMBL/GenBank/DDBJ databases">
        <title>Comparative genomics of Ignicoccus.</title>
        <authorList>
            <person name="Podar M."/>
        </authorList>
    </citation>
    <scope>NUCLEOTIDE SEQUENCE</scope>
    <source>
        <strain evidence="1">DSM 13166</strain>
    </source>
</reference>
<evidence type="ECO:0000313" key="1">
    <source>
        <dbReference type="EMBL" id="UXD21128.1"/>
    </source>
</evidence>
<dbReference type="NCBIfam" id="TIGR00266">
    <property type="entry name" value="TIGR00266 family protein"/>
    <property type="match status" value="1"/>
</dbReference>
<evidence type="ECO:0000313" key="2">
    <source>
        <dbReference type="Proteomes" id="UP001063698"/>
    </source>
</evidence>
<dbReference type="Pfam" id="PF01987">
    <property type="entry name" value="AIM24"/>
    <property type="match status" value="1"/>
</dbReference>
<dbReference type="SUPFAM" id="SSF51219">
    <property type="entry name" value="TRAP-like"/>
    <property type="match status" value="1"/>
</dbReference>
<dbReference type="InterPro" id="IPR036983">
    <property type="entry name" value="AIM24_sf"/>
</dbReference>
<protein>
    <recommendedName>
        <fullName evidence="3">TIGR00266 family protein</fullName>
    </recommendedName>
</protein>
<dbReference type="InterPro" id="IPR002838">
    <property type="entry name" value="AIM24"/>
</dbReference>
<dbReference type="PANTHER" id="PTHR43657">
    <property type="entry name" value="TRYPTOPHAN RNA-BINDING ATTENUATOR PROTEIN-LIKE PROTEIN"/>
    <property type="match status" value="1"/>
</dbReference>
<keyword evidence="2" id="KW-1185">Reference proteome</keyword>
<evidence type="ECO:0008006" key="3">
    <source>
        <dbReference type="Google" id="ProtNLM"/>
    </source>
</evidence>
<dbReference type="InterPro" id="IPR016031">
    <property type="entry name" value="Trp_RNA-bd_attenuator-like_dom"/>
</dbReference>
<dbReference type="EMBL" id="CP006868">
    <property type="protein sequence ID" value="UXD21128.1"/>
    <property type="molecule type" value="Genomic_DNA"/>
</dbReference>
<proteinExistence type="predicted"/>
<sequence length="233" mass="26393">MRWSVEGYTFPILKILLEEGEEVIAEAGAMMLMKGVDVETIQIDSEDSPWYKAATEAIARKLFTGETIFHNKFRGPGELWLTSSLPGQIEYVKLVDDEWIIQDYSYLAHHGDIKIDLAWKGKRGIALGDLIWLKVKGEGGVWVSAYGELKWLEVKEGEEVIIDNMHFVAIPENIDWEVTKLNMKTFVLGGEGYAIKVRGPAKVLLQTRILPPLAKALARFMPSKWLSLAERFL</sequence>